<accession>A0ABS8W534</accession>
<dbReference type="InterPro" id="IPR015421">
    <property type="entry name" value="PyrdxlP-dep_Trfase_major"/>
</dbReference>
<dbReference type="InterPro" id="IPR015424">
    <property type="entry name" value="PyrdxlP-dep_Trfase"/>
</dbReference>
<reference evidence="6 7" key="1">
    <citation type="journal article" date="2022" name="Environ. Microbiol. Rep.">
        <title>Eco-phylogenetic analyses reveal divergent evolution of vitamin B12 metabolism in the marine bacterial family 'Psychromonadaceae'.</title>
        <authorList>
            <person name="Jin X."/>
            <person name="Yang Y."/>
            <person name="Cao H."/>
            <person name="Gao B."/>
            <person name="Zhao Z."/>
        </authorList>
    </citation>
    <scope>NUCLEOTIDE SEQUENCE [LARGE SCALE GENOMIC DNA]</scope>
    <source>
        <strain evidence="6 7">MKS20</strain>
    </source>
</reference>
<dbReference type="NCBIfam" id="NF007825">
    <property type="entry name" value="PRK10534.1"/>
    <property type="match status" value="1"/>
</dbReference>
<protein>
    <submittedName>
        <fullName evidence="6">Low-specificity L-threonine aldolase</fullName>
        <ecNumber evidence="6">4.1.2.48</ecNumber>
    </submittedName>
</protein>
<comment type="caution">
    <text evidence="6">The sequence shown here is derived from an EMBL/GenBank/DDBJ whole genome shotgun (WGS) entry which is preliminary data.</text>
</comment>
<sequence length="337" mass="36542">MLDFRSDTVTQPSNAMRQAMLSAPVGDDVYEDDPSVNKLQEMAAEMSGFDAALFTPSGTQANLIALMSHCERGDEYICGQQAHNYIYEGGGAAVLGSVQAQPIENLADGSLDLTKVRASIKSDDIHFVKTKLISLENTINGKVLSHDFMAQTQALAFEYNLRMHLDGARAFNAAVKLGEPISNITQYFDSASICLSKGLGAPVGSLLLGDSKFINKAKRWRKTCGGGMRQAGMLAAAGIFALEHNVERLADDHLNARYLADALENISELDVNPALVQTNMVFVKSKQVDFLALAEYLKSQGILISPGKVLRLVTHLNVDKTSIDTLVAGIKDFIKEK</sequence>
<keyword evidence="6" id="KW-0456">Lyase</keyword>
<comment type="subunit">
    <text evidence="3">Homotetramer.</text>
</comment>
<comment type="similarity">
    <text evidence="2">Belongs to the threonine aldolase family.</text>
</comment>
<dbReference type="CDD" id="cd06502">
    <property type="entry name" value="TA_like"/>
    <property type="match status" value="1"/>
</dbReference>
<dbReference type="GO" id="GO:0016829">
    <property type="term" value="F:lyase activity"/>
    <property type="evidence" value="ECO:0007669"/>
    <property type="project" value="UniProtKB-KW"/>
</dbReference>
<dbReference type="InterPro" id="IPR001597">
    <property type="entry name" value="ArAA_b-elim_lyase/Thr_aldolase"/>
</dbReference>
<dbReference type="Gene3D" id="3.90.1150.10">
    <property type="entry name" value="Aspartate Aminotransferase, domain 1"/>
    <property type="match status" value="1"/>
</dbReference>
<evidence type="ECO:0000256" key="4">
    <source>
        <dbReference type="ARBA" id="ARBA00022898"/>
    </source>
</evidence>
<keyword evidence="4" id="KW-0663">Pyridoxal phosphate</keyword>
<evidence type="ECO:0000256" key="1">
    <source>
        <dbReference type="ARBA" id="ARBA00001933"/>
    </source>
</evidence>
<dbReference type="InterPro" id="IPR015422">
    <property type="entry name" value="PyrdxlP-dep_Trfase_small"/>
</dbReference>
<organism evidence="6 7">
    <name type="scientific">Motilimonas cestriensis</name>
    <dbReference type="NCBI Taxonomy" id="2742685"/>
    <lineage>
        <taxon>Bacteria</taxon>
        <taxon>Pseudomonadati</taxon>
        <taxon>Pseudomonadota</taxon>
        <taxon>Gammaproteobacteria</taxon>
        <taxon>Alteromonadales</taxon>
        <taxon>Alteromonadales genera incertae sedis</taxon>
        <taxon>Motilimonas</taxon>
    </lineage>
</organism>
<evidence type="ECO:0000259" key="5">
    <source>
        <dbReference type="Pfam" id="PF01212"/>
    </source>
</evidence>
<dbReference type="PANTHER" id="PTHR48097:SF9">
    <property type="entry name" value="L-THREONINE ALDOLASE"/>
    <property type="match status" value="1"/>
</dbReference>
<dbReference type="PANTHER" id="PTHR48097">
    <property type="entry name" value="L-THREONINE ALDOLASE-RELATED"/>
    <property type="match status" value="1"/>
</dbReference>
<evidence type="ECO:0000313" key="7">
    <source>
        <dbReference type="Proteomes" id="UP001201273"/>
    </source>
</evidence>
<evidence type="ECO:0000256" key="3">
    <source>
        <dbReference type="ARBA" id="ARBA00011881"/>
    </source>
</evidence>
<dbReference type="EC" id="4.1.2.48" evidence="6"/>
<dbReference type="SUPFAM" id="SSF53383">
    <property type="entry name" value="PLP-dependent transferases"/>
    <property type="match status" value="1"/>
</dbReference>
<dbReference type="NCBIfam" id="NF041359">
    <property type="entry name" value="GntG_guanitoxin"/>
    <property type="match status" value="1"/>
</dbReference>
<dbReference type="RefSeq" id="WP_233051222.1">
    <property type="nucleotide sequence ID" value="NZ_JAIMJA010000002.1"/>
</dbReference>
<evidence type="ECO:0000256" key="2">
    <source>
        <dbReference type="ARBA" id="ARBA00006966"/>
    </source>
</evidence>
<dbReference type="EMBL" id="JAIMJA010000002">
    <property type="protein sequence ID" value="MCE2593620.1"/>
    <property type="molecule type" value="Genomic_DNA"/>
</dbReference>
<name>A0ABS8W534_9GAMM</name>
<evidence type="ECO:0000313" key="6">
    <source>
        <dbReference type="EMBL" id="MCE2593620.1"/>
    </source>
</evidence>
<dbReference type="PIRSF" id="PIRSF017617">
    <property type="entry name" value="Thr_aldolase"/>
    <property type="match status" value="1"/>
</dbReference>
<dbReference type="Proteomes" id="UP001201273">
    <property type="component" value="Unassembled WGS sequence"/>
</dbReference>
<dbReference type="Pfam" id="PF01212">
    <property type="entry name" value="Beta_elim_lyase"/>
    <property type="match status" value="1"/>
</dbReference>
<feature type="domain" description="Aromatic amino acid beta-eliminating lyase/threonine aldolase" evidence="5">
    <location>
        <begin position="3"/>
        <end position="284"/>
    </location>
</feature>
<comment type="cofactor">
    <cofactor evidence="1">
        <name>pyridoxal 5'-phosphate</name>
        <dbReference type="ChEBI" id="CHEBI:597326"/>
    </cofactor>
</comment>
<gene>
    <name evidence="6" type="primary">ltaE</name>
    <name evidence="6" type="ORF">K6Y31_02185</name>
</gene>
<dbReference type="Gene3D" id="3.40.640.10">
    <property type="entry name" value="Type I PLP-dependent aspartate aminotransferase-like (Major domain)"/>
    <property type="match status" value="1"/>
</dbReference>
<proteinExistence type="inferred from homology"/>
<keyword evidence="7" id="KW-1185">Reference proteome</keyword>
<dbReference type="InterPro" id="IPR023603">
    <property type="entry name" value="Low_specificity_L-TA-like"/>
</dbReference>